<evidence type="ECO:0000313" key="1">
    <source>
        <dbReference type="EMBL" id="CAG6731274.1"/>
    </source>
</evidence>
<dbReference type="EMBL" id="HBUF01383711">
    <property type="protein sequence ID" value="CAG6731274.1"/>
    <property type="molecule type" value="Transcribed_RNA"/>
</dbReference>
<dbReference type="EMBL" id="HBUF01383707">
    <property type="protein sequence ID" value="CAG6731270.1"/>
    <property type="molecule type" value="Transcribed_RNA"/>
</dbReference>
<accession>A0A8D8YMG5</accession>
<sequence>MQTIRLNRVDTCIVVGTYTFDEYLGFFVHQGQSTCNLTLKWQALSESYIGINNCIYTIYNVLPSVCNFFIYLQLHLYLPKLLYLHLLSPHGPYIFKRYELTIYCRYGLYG</sequence>
<name>A0A8D8YMG5_9HEMI</name>
<dbReference type="EMBL" id="HBUF01383710">
    <property type="protein sequence ID" value="CAG6731273.1"/>
    <property type="molecule type" value="Transcribed_RNA"/>
</dbReference>
<dbReference type="AlphaFoldDB" id="A0A8D8YMG5"/>
<reference evidence="1" key="1">
    <citation type="submission" date="2021-05" db="EMBL/GenBank/DDBJ databases">
        <authorList>
            <person name="Alioto T."/>
            <person name="Alioto T."/>
            <person name="Gomez Garrido J."/>
        </authorList>
    </citation>
    <scope>NUCLEOTIDE SEQUENCE</scope>
</reference>
<organism evidence="1">
    <name type="scientific">Cacopsylla melanoneura</name>
    <dbReference type="NCBI Taxonomy" id="428564"/>
    <lineage>
        <taxon>Eukaryota</taxon>
        <taxon>Metazoa</taxon>
        <taxon>Ecdysozoa</taxon>
        <taxon>Arthropoda</taxon>
        <taxon>Hexapoda</taxon>
        <taxon>Insecta</taxon>
        <taxon>Pterygota</taxon>
        <taxon>Neoptera</taxon>
        <taxon>Paraneoptera</taxon>
        <taxon>Hemiptera</taxon>
        <taxon>Sternorrhyncha</taxon>
        <taxon>Psylloidea</taxon>
        <taxon>Psyllidae</taxon>
        <taxon>Psyllinae</taxon>
        <taxon>Cacopsylla</taxon>
    </lineage>
</organism>
<protein>
    <submittedName>
        <fullName evidence="1">Uncharacterized protein</fullName>
    </submittedName>
</protein>
<proteinExistence type="predicted"/>